<feature type="compositionally biased region" description="Polar residues" evidence="1">
    <location>
        <begin position="79"/>
        <end position="92"/>
    </location>
</feature>
<protein>
    <submittedName>
        <fullName evidence="2">Uncharacterized protein</fullName>
    </submittedName>
</protein>
<comment type="caution">
    <text evidence="2">The sequence shown here is derived from an EMBL/GenBank/DDBJ whole genome shotgun (WGS) entry which is preliminary data.</text>
</comment>
<feature type="region of interest" description="Disordered" evidence="1">
    <location>
        <begin position="79"/>
        <end position="99"/>
    </location>
</feature>
<dbReference type="EMBL" id="NKFA01000020">
    <property type="protein sequence ID" value="OXI36792.1"/>
    <property type="molecule type" value="Genomic_DNA"/>
</dbReference>
<organism evidence="2 3">
    <name type="scientific">Burkholderia aenigmatica</name>
    <dbReference type="NCBI Taxonomy" id="2015348"/>
    <lineage>
        <taxon>Bacteria</taxon>
        <taxon>Pseudomonadati</taxon>
        <taxon>Pseudomonadota</taxon>
        <taxon>Betaproteobacteria</taxon>
        <taxon>Burkholderiales</taxon>
        <taxon>Burkholderiaceae</taxon>
        <taxon>Burkholderia</taxon>
        <taxon>Burkholderia cepacia complex</taxon>
    </lineage>
</organism>
<gene>
    <name evidence="2" type="ORF">CFB84_32850</name>
</gene>
<sequence>MSYRELLGKAQGSRFGIVKGAQGGVVMAAYSIGWAASPGEGLVKSCLLAQSVSQSVAIEGIHTHEVSQEATTQPALTQAFSSNMNVPTSATRKGSRRRR</sequence>
<accession>A0A228I3K7</accession>
<evidence type="ECO:0000313" key="2">
    <source>
        <dbReference type="EMBL" id="OXI36792.1"/>
    </source>
</evidence>
<name>A0A228I3K7_9BURK</name>
<evidence type="ECO:0000256" key="1">
    <source>
        <dbReference type="SAM" id="MobiDB-lite"/>
    </source>
</evidence>
<dbReference type="Proteomes" id="UP000214600">
    <property type="component" value="Unassembled WGS sequence"/>
</dbReference>
<evidence type="ECO:0000313" key="3">
    <source>
        <dbReference type="Proteomes" id="UP000214600"/>
    </source>
</evidence>
<reference evidence="2 3" key="2">
    <citation type="submission" date="2017-08" db="EMBL/GenBank/DDBJ databases">
        <title>WGS of novel Burkholderia cepaca complex species.</title>
        <authorList>
            <person name="Lipuma J."/>
            <person name="Spilker T."/>
        </authorList>
    </citation>
    <scope>NUCLEOTIDE SEQUENCE [LARGE SCALE GENOMIC DNA]</scope>
    <source>
        <strain evidence="2 3">AU17325</strain>
    </source>
</reference>
<proteinExistence type="predicted"/>
<reference evidence="3" key="1">
    <citation type="submission" date="2017-06" db="EMBL/GenBank/DDBJ databases">
        <authorList>
            <person name="LiPuma J."/>
            <person name="Spilker T."/>
        </authorList>
    </citation>
    <scope>NUCLEOTIDE SEQUENCE [LARGE SCALE GENOMIC DNA]</scope>
    <source>
        <strain evidence="3">AU17325</strain>
    </source>
</reference>
<dbReference type="AlphaFoldDB" id="A0A228I3K7"/>